<evidence type="ECO:0000313" key="2">
    <source>
        <dbReference type="Proteomes" id="UP001153331"/>
    </source>
</evidence>
<sequence>MGEDRAAFPDDPPPAYSATPQAAVDLRRSAAPLRTDLQRTAAPLRAAAPQPLAAPRPFAAVPPAEQSRWEKKPRAVYLIVIGLAIFAILFGAIFGSRRESQTTQSERDRAYQGYGATPTTYYSYRGPSTTRPYYGWATSTRPYSGWVTSTRRPYNWITSTLQDGVVTSYGLYSSPTQSPFPYPTPGATLQDQGKVPKDLSVAVGPDLALWDLRSGGQLWYMYLDQSWTLTKYRTFLVAPVAVRTGEKTQTAVSIDASDGQMIYNHYSNGVWGPWQDLEFPAQFLRRPAVVSRAEGRVDVINVDNEGHVWIVSYDGESWSEWTELGDNAIGDASATSWGEDRIDVFVKNGETYRHKYWAAGSGWANDWENLGDPFANVWSEPNDYNSSPLAVSWLEGDEGVIDLFMTRGSSEHKMYRNGAWGDWQGLPASHEGLEFQDTQSIVKGSGLDGQPRAHMISRGTDNCVHYISHNGIAWDRWTYLWCNEDETDSNVYYPTQFLPTAVALHDTGNLEVIIRDLKGNVWRQMLDTPVDPNRSWSNDDWNTLGQPTRVAD</sequence>
<keyword evidence="2" id="KW-1185">Reference proteome</keyword>
<evidence type="ECO:0000313" key="1">
    <source>
        <dbReference type="EMBL" id="KAJ8109162.1"/>
    </source>
</evidence>
<protein>
    <submittedName>
        <fullName evidence="1">Uncharacterized protein</fullName>
    </submittedName>
</protein>
<gene>
    <name evidence="1" type="ORF">OPT61_g7662</name>
</gene>
<dbReference type="EMBL" id="JAPHNI010000648">
    <property type="protein sequence ID" value="KAJ8109162.1"/>
    <property type="molecule type" value="Genomic_DNA"/>
</dbReference>
<name>A0ACC2I1B9_9PLEO</name>
<reference evidence="1" key="1">
    <citation type="submission" date="2022-11" db="EMBL/GenBank/DDBJ databases">
        <title>Genome Sequence of Boeremia exigua.</title>
        <authorList>
            <person name="Buettner E."/>
        </authorList>
    </citation>
    <scope>NUCLEOTIDE SEQUENCE</scope>
    <source>
        <strain evidence="1">CU02</strain>
    </source>
</reference>
<dbReference type="Proteomes" id="UP001153331">
    <property type="component" value="Unassembled WGS sequence"/>
</dbReference>
<organism evidence="1 2">
    <name type="scientific">Boeremia exigua</name>
    <dbReference type="NCBI Taxonomy" id="749465"/>
    <lineage>
        <taxon>Eukaryota</taxon>
        <taxon>Fungi</taxon>
        <taxon>Dikarya</taxon>
        <taxon>Ascomycota</taxon>
        <taxon>Pezizomycotina</taxon>
        <taxon>Dothideomycetes</taxon>
        <taxon>Pleosporomycetidae</taxon>
        <taxon>Pleosporales</taxon>
        <taxon>Pleosporineae</taxon>
        <taxon>Didymellaceae</taxon>
        <taxon>Boeremia</taxon>
    </lineage>
</organism>
<accession>A0ACC2I1B9</accession>
<comment type="caution">
    <text evidence="1">The sequence shown here is derived from an EMBL/GenBank/DDBJ whole genome shotgun (WGS) entry which is preliminary data.</text>
</comment>
<proteinExistence type="predicted"/>